<evidence type="ECO:0000313" key="4">
    <source>
        <dbReference type="Proteomes" id="UP000032049"/>
    </source>
</evidence>
<sequence>MCQNSITIQGKLAKHNGPAKVYLSYPDTSGIIFKITDSTSIINGQFSFILKNDLPPKVFLTVHRRSLNPLQQAEPDQLPVYLIFSNTSIQVLSNTDHIKEAVVIGSKNNSDYTSYLNLLKPLEKESQKLLTKFKMRGPNAIKDTTFMKDLRTQRDAQNKEFLDLALQFIRTNHDSYIALEILQSSLMQGLIDYRMAESELDKFSAELKTTKLGKQISKTITNSKIEPRGDGPRAGNR</sequence>
<feature type="domain" description="DUF4369" evidence="2">
    <location>
        <begin position="7"/>
        <end position="112"/>
    </location>
</feature>
<proteinExistence type="predicted"/>
<organism evidence="3 4">
    <name type="scientific">Pedobacter lusitanus</name>
    <dbReference type="NCBI Taxonomy" id="1503925"/>
    <lineage>
        <taxon>Bacteria</taxon>
        <taxon>Pseudomonadati</taxon>
        <taxon>Bacteroidota</taxon>
        <taxon>Sphingobacteriia</taxon>
        <taxon>Sphingobacteriales</taxon>
        <taxon>Sphingobacteriaceae</taxon>
        <taxon>Pedobacter</taxon>
    </lineage>
</organism>
<comment type="caution">
    <text evidence="3">The sequence shown here is derived from an EMBL/GenBank/DDBJ whole genome shotgun (WGS) entry which is preliminary data.</text>
</comment>
<accession>A0A0D0G1P2</accession>
<dbReference type="EMBL" id="JXRA01000007">
    <property type="protein sequence ID" value="KIO78709.1"/>
    <property type="molecule type" value="Genomic_DNA"/>
</dbReference>
<keyword evidence="4" id="KW-1185">Reference proteome</keyword>
<evidence type="ECO:0000256" key="1">
    <source>
        <dbReference type="SAM" id="MobiDB-lite"/>
    </source>
</evidence>
<evidence type="ECO:0000259" key="2">
    <source>
        <dbReference type="Pfam" id="PF14289"/>
    </source>
</evidence>
<dbReference type="AlphaFoldDB" id="A0A0D0G1P2"/>
<reference evidence="3 4" key="1">
    <citation type="submission" date="2015-01" db="EMBL/GenBank/DDBJ databases">
        <title>Draft genome sequence of Pedobacter sp. NL19 isolated from sludge of an effluent treatment pond in an abandoned uranium mine.</title>
        <authorList>
            <person name="Santos T."/>
            <person name="Caetano T."/>
            <person name="Covas C."/>
            <person name="Cruz A."/>
            <person name="Mendo S."/>
        </authorList>
    </citation>
    <scope>NUCLEOTIDE SEQUENCE [LARGE SCALE GENOMIC DNA]</scope>
    <source>
        <strain evidence="3 4">NL19</strain>
    </source>
</reference>
<protein>
    <recommendedName>
        <fullName evidence="2">DUF4369 domain-containing protein</fullName>
    </recommendedName>
</protein>
<feature type="region of interest" description="Disordered" evidence="1">
    <location>
        <begin position="218"/>
        <end position="237"/>
    </location>
</feature>
<dbReference type="Pfam" id="PF14289">
    <property type="entry name" value="DUF4369"/>
    <property type="match status" value="1"/>
</dbReference>
<gene>
    <name evidence="3" type="ORF">TH53_02170</name>
</gene>
<name>A0A0D0G1P2_9SPHI</name>
<dbReference type="STRING" id="1503925.TH53_02170"/>
<dbReference type="InterPro" id="IPR025380">
    <property type="entry name" value="DUF4369"/>
</dbReference>
<evidence type="ECO:0000313" key="3">
    <source>
        <dbReference type="EMBL" id="KIO78709.1"/>
    </source>
</evidence>
<dbReference type="Proteomes" id="UP000032049">
    <property type="component" value="Unassembled WGS sequence"/>
</dbReference>